<dbReference type="PANTHER" id="PTHR45648:SF139">
    <property type="entry name" value="GDSL ESTERASE_LIPASE"/>
    <property type="match status" value="1"/>
</dbReference>
<evidence type="ECO:0008006" key="6">
    <source>
        <dbReference type="Google" id="ProtNLM"/>
    </source>
</evidence>
<dbReference type="OMA" id="QMDFQAF"/>
<dbReference type="InParanoid" id="D8R9I3"/>
<dbReference type="AlphaFoldDB" id="D8R9I3"/>
<dbReference type="InterPro" id="IPR036514">
    <property type="entry name" value="SGNH_hydro_sf"/>
</dbReference>
<dbReference type="EMBL" id="GL377574">
    <property type="protein sequence ID" value="EFJ30899.1"/>
    <property type="molecule type" value="Genomic_DNA"/>
</dbReference>
<protein>
    <recommendedName>
        <fullName evidence="6">SGNH hydrolase-type esterase domain-containing protein</fullName>
    </recommendedName>
</protein>
<dbReference type="SUPFAM" id="SSF52266">
    <property type="entry name" value="SGNH hydrolase"/>
    <property type="match status" value="1"/>
</dbReference>
<accession>D8R9I3</accession>
<dbReference type="InterPro" id="IPR001087">
    <property type="entry name" value="GDSL"/>
</dbReference>
<name>D8R9I3_SELML</name>
<evidence type="ECO:0000313" key="4">
    <source>
        <dbReference type="EMBL" id="EFJ30899.1"/>
    </source>
</evidence>
<gene>
    <name evidence="4" type="ORF">SELMODRAFT_408654</name>
</gene>
<comment type="similarity">
    <text evidence="1">Belongs to the 'GDSL' lipolytic enzyme family.</text>
</comment>
<evidence type="ECO:0000256" key="3">
    <source>
        <dbReference type="SAM" id="SignalP"/>
    </source>
</evidence>
<dbReference type="Proteomes" id="UP000001514">
    <property type="component" value="Unassembled WGS sequence"/>
</dbReference>
<dbReference type="Gene3D" id="3.40.50.1110">
    <property type="entry name" value="SGNH hydrolase"/>
    <property type="match status" value="1"/>
</dbReference>
<dbReference type="InterPro" id="IPR051058">
    <property type="entry name" value="GDSL_Est/Lipase"/>
</dbReference>
<reference evidence="4 5" key="1">
    <citation type="journal article" date="2011" name="Science">
        <title>The Selaginella genome identifies genetic changes associated with the evolution of vascular plants.</title>
        <authorList>
            <person name="Banks J.A."/>
            <person name="Nishiyama T."/>
            <person name="Hasebe M."/>
            <person name="Bowman J.L."/>
            <person name="Gribskov M."/>
            <person name="dePamphilis C."/>
            <person name="Albert V.A."/>
            <person name="Aono N."/>
            <person name="Aoyama T."/>
            <person name="Ambrose B.A."/>
            <person name="Ashton N.W."/>
            <person name="Axtell M.J."/>
            <person name="Barker E."/>
            <person name="Barker M.S."/>
            <person name="Bennetzen J.L."/>
            <person name="Bonawitz N.D."/>
            <person name="Chapple C."/>
            <person name="Cheng C."/>
            <person name="Correa L.G."/>
            <person name="Dacre M."/>
            <person name="DeBarry J."/>
            <person name="Dreyer I."/>
            <person name="Elias M."/>
            <person name="Engstrom E.M."/>
            <person name="Estelle M."/>
            <person name="Feng L."/>
            <person name="Finet C."/>
            <person name="Floyd S.K."/>
            <person name="Frommer W.B."/>
            <person name="Fujita T."/>
            <person name="Gramzow L."/>
            <person name="Gutensohn M."/>
            <person name="Harholt J."/>
            <person name="Hattori M."/>
            <person name="Heyl A."/>
            <person name="Hirai T."/>
            <person name="Hiwatashi Y."/>
            <person name="Ishikawa M."/>
            <person name="Iwata M."/>
            <person name="Karol K.G."/>
            <person name="Koehler B."/>
            <person name="Kolukisaoglu U."/>
            <person name="Kubo M."/>
            <person name="Kurata T."/>
            <person name="Lalonde S."/>
            <person name="Li K."/>
            <person name="Li Y."/>
            <person name="Litt A."/>
            <person name="Lyons E."/>
            <person name="Manning G."/>
            <person name="Maruyama T."/>
            <person name="Michael T.P."/>
            <person name="Mikami K."/>
            <person name="Miyazaki S."/>
            <person name="Morinaga S."/>
            <person name="Murata T."/>
            <person name="Mueller-Roeber B."/>
            <person name="Nelson D.R."/>
            <person name="Obara M."/>
            <person name="Oguri Y."/>
            <person name="Olmstead R.G."/>
            <person name="Onodera N."/>
            <person name="Petersen B.L."/>
            <person name="Pils B."/>
            <person name="Prigge M."/>
            <person name="Rensing S.A."/>
            <person name="Riano-Pachon D.M."/>
            <person name="Roberts A.W."/>
            <person name="Sato Y."/>
            <person name="Scheller H.V."/>
            <person name="Schulz B."/>
            <person name="Schulz C."/>
            <person name="Shakirov E.V."/>
            <person name="Shibagaki N."/>
            <person name="Shinohara N."/>
            <person name="Shippen D.E."/>
            <person name="Soerensen I."/>
            <person name="Sotooka R."/>
            <person name="Sugimoto N."/>
            <person name="Sugita M."/>
            <person name="Sumikawa N."/>
            <person name="Tanurdzic M."/>
            <person name="Theissen G."/>
            <person name="Ulvskov P."/>
            <person name="Wakazuki S."/>
            <person name="Weng J.K."/>
            <person name="Willats W.W."/>
            <person name="Wipf D."/>
            <person name="Wolf P.G."/>
            <person name="Yang L."/>
            <person name="Zimmer A.D."/>
            <person name="Zhu Q."/>
            <person name="Mitros T."/>
            <person name="Hellsten U."/>
            <person name="Loque D."/>
            <person name="Otillar R."/>
            <person name="Salamov A."/>
            <person name="Schmutz J."/>
            <person name="Shapiro H."/>
            <person name="Lindquist E."/>
            <person name="Lucas S."/>
            <person name="Rokhsar D."/>
            <person name="Grigoriev I.V."/>
        </authorList>
    </citation>
    <scope>NUCLEOTIDE SEQUENCE [LARGE SCALE GENOMIC DNA]</scope>
</reference>
<feature type="chain" id="PRO_5003121619" description="SGNH hydrolase-type esterase domain-containing protein" evidence="3">
    <location>
        <begin position="25"/>
        <end position="342"/>
    </location>
</feature>
<feature type="signal peptide" evidence="3">
    <location>
        <begin position="1"/>
        <end position="24"/>
    </location>
</feature>
<dbReference type="CDD" id="cd01837">
    <property type="entry name" value="SGNH_plant_lipase_like"/>
    <property type="match status" value="1"/>
</dbReference>
<keyword evidence="5" id="KW-1185">Reference proteome</keyword>
<dbReference type="KEGG" id="smo:SELMODRAFT_408654"/>
<keyword evidence="2" id="KW-0378">Hydrolase</keyword>
<evidence type="ECO:0000313" key="5">
    <source>
        <dbReference type="Proteomes" id="UP000001514"/>
    </source>
</evidence>
<dbReference type="Gramene" id="EFJ30899">
    <property type="protein sequence ID" value="EFJ30899"/>
    <property type="gene ID" value="SELMODRAFT_408654"/>
</dbReference>
<dbReference type="GO" id="GO:0016298">
    <property type="term" value="F:lipase activity"/>
    <property type="evidence" value="ECO:0007669"/>
    <property type="project" value="InterPro"/>
</dbReference>
<dbReference type="GO" id="GO:0006629">
    <property type="term" value="P:lipid metabolic process"/>
    <property type="evidence" value="ECO:0007669"/>
    <property type="project" value="InterPro"/>
</dbReference>
<organism evidence="5">
    <name type="scientific">Selaginella moellendorffii</name>
    <name type="common">Spikemoss</name>
    <dbReference type="NCBI Taxonomy" id="88036"/>
    <lineage>
        <taxon>Eukaryota</taxon>
        <taxon>Viridiplantae</taxon>
        <taxon>Streptophyta</taxon>
        <taxon>Embryophyta</taxon>
        <taxon>Tracheophyta</taxon>
        <taxon>Lycopodiopsida</taxon>
        <taxon>Selaginellales</taxon>
        <taxon>Selaginellaceae</taxon>
        <taxon>Selaginella</taxon>
    </lineage>
</organism>
<dbReference type="InterPro" id="IPR035669">
    <property type="entry name" value="SGNH_plant_lipase-like"/>
</dbReference>
<keyword evidence="3" id="KW-0732">Signal</keyword>
<dbReference type="Pfam" id="PF00657">
    <property type="entry name" value="Lipase_GDSL"/>
    <property type="match status" value="1"/>
</dbReference>
<dbReference type="HOGENOM" id="CLU_015101_0_2_1"/>
<evidence type="ECO:0000256" key="1">
    <source>
        <dbReference type="ARBA" id="ARBA00008668"/>
    </source>
</evidence>
<dbReference type="InterPro" id="IPR008265">
    <property type="entry name" value="Lipase_GDSL_AS"/>
</dbReference>
<dbReference type="PANTHER" id="PTHR45648">
    <property type="entry name" value="GDSL LIPASE/ACYLHYDROLASE FAMILY PROTEIN (AFU_ORTHOLOGUE AFUA_4G14700)"/>
    <property type="match status" value="1"/>
</dbReference>
<proteinExistence type="inferred from homology"/>
<evidence type="ECO:0000256" key="2">
    <source>
        <dbReference type="ARBA" id="ARBA00022801"/>
    </source>
</evidence>
<sequence>MQMDFQAFFLILATLSLDYLVATASVPALFAFGDSLVDAGDNEHLNTQARANHPPYGIDFENHQATGRFSNGRLVVDLIASYLGLPYPPAYYGTKNFQQGANFGSTSSGVLPNTHTQGAQTLPQQVDDFQSMASQLQQQLGSNESSSLVSQSIFYICIGNNDVNDEFEQRKNLSTDFLQSVLDGVMEQMHRLYEMGARKFVVVGLSAVGCIPLNVQRDGSCAPVAQAAASSYNTMLRSALDEMSSTHQGIHIVLTNFYDLMVDTNTNPQQFGFEESTRACCEMGSRVLNCNDGVNICPDRSKYAFWDGVHQTEAFNKIAAARWWNGTSSDVHPFSISELAAL</sequence>
<dbReference type="PROSITE" id="PS01098">
    <property type="entry name" value="LIPASE_GDSL_SER"/>
    <property type="match status" value="1"/>
</dbReference>